<feature type="domain" description="FtsX extracellular" evidence="2">
    <location>
        <begin position="50"/>
        <end position="141"/>
    </location>
</feature>
<dbReference type="PANTHER" id="PTHR47755:SF1">
    <property type="entry name" value="CELL DIVISION PROTEIN FTSX"/>
    <property type="match status" value="1"/>
</dbReference>
<feature type="transmembrane region" description="Helical" evidence="1">
    <location>
        <begin position="242"/>
        <end position="265"/>
    </location>
</feature>
<feature type="transmembrane region" description="Helical" evidence="1">
    <location>
        <begin position="200"/>
        <end position="222"/>
    </location>
</feature>
<dbReference type="AlphaFoldDB" id="A0A7C3MK15"/>
<organism evidence="3">
    <name type="scientific">Dictyoglomus thermophilum</name>
    <dbReference type="NCBI Taxonomy" id="14"/>
    <lineage>
        <taxon>Bacteria</taxon>
        <taxon>Pseudomonadati</taxon>
        <taxon>Dictyoglomota</taxon>
        <taxon>Dictyoglomia</taxon>
        <taxon>Dictyoglomales</taxon>
        <taxon>Dictyoglomaceae</taxon>
        <taxon>Dictyoglomus</taxon>
    </lineage>
</organism>
<keyword evidence="1" id="KW-1133">Transmembrane helix</keyword>
<dbReference type="GO" id="GO:0051301">
    <property type="term" value="P:cell division"/>
    <property type="evidence" value="ECO:0007669"/>
    <property type="project" value="InterPro"/>
</dbReference>
<keyword evidence="1" id="KW-0812">Transmembrane</keyword>
<proteinExistence type="predicted"/>
<dbReference type="Pfam" id="PF18075">
    <property type="entry name" value="FtsX_ECD"/>
    <property type="match status" value="1"/>
</dbReference>
<keyword evidence="1" id="KW-0472">Membrane</keyword>
<gene>
    <name evidence="3" type="ORF">ENW00_01670</name>
</gene>
<comment type="caution">
    <text evidence="3">The sequence shown here is derived from an EMBL/GenBank/DDBJ whole genome shotgun (WGS) entry which is preliminary data.</text>
</comment>
<dbReference type="InterPro" id="IPR040690">
    <property type="entry name" value="FtsX_ECD"/>
</dbReference>
<dbReference type="GO" id="GO:0016020">
    <property type="term" value="C:membrane"/>
    <property type="evidence" value="ECO:0007669"/>
    <property type="project" value="InterPro"/>
</dbReference>
<accession>A0A7C3MK15</accession>
<sequence>MGSRDFIEGLKNKGFFVFIGFFILYILLLFLIVFITSMNGSLNLWAEKIKIYAFVNPKTSDSDIVKLLIDLKSNFHFKEATYITQKEAWEKLKEVVGRENDIFAWGSPDSLPKTIEITPSLLENIHDIIRYLLNYNFVEEVRYPEEMVTQWYNLQGLVEIIKKIFTYLGSLSFLLLSVELLTHTHLAYPILSVPSQIMENVIITTISFFSALASIYFLGNIFKDHISTILPYFSYVFDLKHILIWIFYFVISNVIISFTSALISFQRLR</sequence>
<dbReference type="EMBL" id="DTIN01000009">
    <property type="protein sequence ID" value="HFX12851.1"/>
    <property type="molecule type" value="Genomic_DNA"/>
</dbReference>
<feature type="transmembrane region" description="Helical" evidence="1">
    <location>
        <begin position="14"/>
        <end position="35"/>
    </location>
</feature>
<name>A0A7C3MK15_DICTH</name>
<protein>
    <recommendedName>
        <fullName evidence="2">FtsX extracellular domain-containing protein</fullName>
    </recommendedName>
</protein>
<evidence type="ECO:0000259" key="2">
    <source>
        <dbReference type="Pfam" id="PF18075"/>
    </source>
</evidence>
<evidence type="ECO:0000256" key="1">
    <source>
        <dbReference type="SAM" id="Phobius"/>
    </source>
</evidence>
<dbReference type="InterPro" id="IPR004513">
    <property type="entry name" value="FtsX"/>
</dbReference>
<evidence type="ECO:0000313" key="3">
    <source>
        <dbReference type="EMBL" id="HFX12851.1"/>
    </source>
</evidence>
<reference evidence="3" key="1">
    <citation type="journal article" date="2020" name="mSystems">
        <title>Genome- and Community-Level Interaction Insights into Carbon Utilization and Element Cycling Functions of Hydrothermarchaeota in Hydrothermal Sediment.</title>
        <authorList>
            <person name="Zhou Z."/>
            <person name="Liu Y."/>
            <person name="Xu W."/>
            <person name="Pan J."/>
            <person name="Luo Z.H."/>
            <person name="Li M."/>
        </authorList>
    </citation>
    <scope>NUCLEOTIDE SEQUENCE [LARGE SCALE GENOMIC DNA]</scope>
    <source>
        <strain evidence="3">SpSt-81</strain>
    </source>
</reference>
<dbReference type="PANTHER" id="PTHR47755">
    <property type="entry name" value="CELL DIVISION PROTEIN FTSX"/>
    <property type="match status" value="1"/>
</dbReference>
<dbReference type="Gene3D" id="3.30.70.3040">
    <property type="match status" value="1"/>
</dbReference>